<evidence type="ECO:0000259" key="2">
    <source>
        <dbReference type="Pfam" id="PF20179"/>
    </source>
</evidence>
<feature type="signal peptide" evidence="1">
    <location>
        <begin position="1"/>
        <end position="24"/>
    </location>
</feature>
<name>A0A812UG91_9DINO</name>
<keyword evidence="1" id="KW-0732">Signal</keyword>
<reference evidence="3" key="1">
    <citation type="submission" date="2021-02" db="EMBL/GenBank/DDBJ databases">
        <authorList>
            <person name="Dougan E. K."/>
            <person name="Rhodes N."/>
            <person name="Thang M."/>
            <person name="Chan C."/>
        </authorList>
    </citation>
    <scope>NUCLEOTIDE SEQUENCE</scope>
</reference>
<organism evidence="3 4">
    <name type="scientific">Symbiodinium natans</name>
    <dbReference type="NCBI Taxonomy" id="878477"/>
    <lineage>
        <taxon>Eukaryota</taxon>
        <taxon>Sar</taxon>
        <taxon>Alveolata</taxon>
        <taxon>Dinophyceae</taxon>
        <taxon>Suessiales</taxon>
        <taxon>Symbiodiniaceae</taxon>
        <taxon>Symbiodinium</taxon>
    </lineage>
</organism>
<dbReference type="Proteomes" id="UP000604046">
    <property type="component" value="Unassembled WGS sequence"/>
</dbReference>
<dbReference type="Pfam" id="PF20179">
    <property type="entry name" value="MSS51_C"/>
    <property type="match status" value="1"/>
</dbReference>
<accession>A0A812UG91</accession>
<evidence type="ECO:0000313" key="3">
    <source>
        <dbReference type="EMBL" id="CAE7564603.1"/>
    </source>
</evidence>
<sequence length="471" mass="51566">MLCYAVLRLRSGGLLVVGLAAASAVPVPAGVAPAQWPLGTATAAASNASWMGGFQPYRLFYWQLDAQGRPLPCWQTTVLHDRAKGWPGLCLGLFHSGLEKITDEKTCKSACYGDPRCSVWQWVISEDPPQPETSVHAGAMSGMWESELLSQAHEHWQPARRLRGALLPAFAIAGLRRFAARLAPRVQRPAEVHDPEQRIMELIRVPDTEFDIDGIGASWEDYFATRGMAPKNRAACTGALSVPLTILHAIRTFNLAVGNEELRIDLPGSRILELTDMELVYEELGRALPTRVALRLVGPELGRDLPLGSEFEIGNVHLTFHRTMYQDFLASAAPPHLAVAFHAGIQEYESWHPALRALVQLRVPTAVTSYSLSDAARGLWEMRRQGTNPSLLLQGVNPFACSERLAVDEVNGTLGLLPGGLDAQHLEWLQAETSRAGGLIQLASDFQSQGSAKEAEAVSINSWWFLFCGPE</sequence>
<evidence type="ECO:0000313" key="4">
    <source>
        <dbReference type="Proteomes" id="UP000604046"/>
    </source>
</evidence>
<feature type="domain" description="Mitochondrial splicing suppressor 51-like C-terminal" evidence="2">
    <location>
        <begin position="243"/>
        <end position="402"/>
    </location>
</feature>
<comment type="caution">
    <text evidence="3">The sequence shown here is derived from an EMBL/GenBank/DDBJ whole genome shotgun (WGS) entry which is preliminary data.</text>
</comment>
<dbReference type="InterPro" id="IPR046824">
    <property type="entry name" value="Mss51-like_C"/>
</dbReference>
<dbReference type="AlphaFoldDB" id="A0A812UG91"/>
<gene>
    <name evidence="3" type="primary">Mss51</name>
    <name evidence="3" type="ORF">SNAT2548_LOCUS31953</name>
</gene>
<evidence type="ECO:0000256" key="1">
    <source>
        <dbReference type="SAM" id="SignalP"/>
    </source>
</evidence>
<dbReference type="PANTHER" id="PTHR28069">
    <property type="entry name" value="GH20023P"/>
    <property type="match status" value="1"/>
</dbReference>
<protein>
    <submittedName>
        <fullName evidence="3">Mss51 protein</fullName>
    </submittedName>
</protein>
<feature type="chain" id="PRO_5033033994" evidence="1">
    <location>
        <begin position="25"/>
        <end position="471"/>
    </location>
</feature>
<dbReference type="EMBL" id="CAJNDS010002685">
    <property type="protein sequence ID" value="CAE7564603.1"/>
    <property type="molecule type" value="Genomic_DNA"/>
</dbReference>
<proteinExistence type="predicted"/>
<keyword evidence="4" id="KW-1185">Reference proteome</keyword>
<dbReference type="OrthoDB" id="432970at2759"/>